<sequence length="225" mass="25692">MRSIVSAITILTVLRRLLANRALWRLWFYVAAVSRKGCTNITSRYYHNYNTAFSCIYFQINQGTAIRLVVIHPGSGDEPIRCHLMHTKLGERAYEALSYEWKEESDDDPMINVNGGDITFRKNFGALRVIVWLGSAAEKSDTTLRMIKEIAVLAVLRTTDRKSNEEHYCNQLGQLSGGSNHEYWKALVALCQPPYWCRIWVLQEIHLAKSYEVHCGKKSIGSSGF</sequence>
<dbReference type="PANTHER" id="PTHR24148">
    <property type="entry name" value="ANKYRIN REPEAT DOMAIN-CONTAINING PROTEIN 39 HOMOLOG-RELATED"/>
    <property type="match status" value="1"/>
</dbReference>
<evidence type="ECO:0000256" key="1">
    <source>
        <dbReference type="SAM" id="SignalP"/>
    </source>
</evidence>
<gene>
    <name evidence="3" type="ORF">Bfra_007683</name>
</gene>
<name>A0A8H6EGM0_9HELO</name>
<feature type="chain" id="PRO_5034287850" evidence="1">
    <location>
        <begin position="20"/>
        <end position="225"/>
    </location>
</feature>
<proteinExistence type="predicted"/>
<keyword evidence="4" id="KW-1185">Reference proteome</keyword>
<evidence type="ECO:0000313" key="4">
    <source>
        <dbReference type="Proteomes" id="UP000531561"/>
    </source>
</evidence>
<dbReference type="RefSeq" id="XP_037190117.1">
    <property type="nucleotide sequence ID" value="XM_037338054.1"/>
</dbReference>
<comment type="caution">
    <text evidence="3">The sequence shown here is derived from an EMBL/GenBank/DDBJ whole genome shotgun (WGS) entry which is preliminary data.</text>
</comment>
<keyword evidence="1" id="KW-0732">Signal</keyword>
<feature type="domain" description="Heterokaryon incompatibility" evidence="2">
    <location>
        <begin position="126"/>
        <end position="204"/>
    </location>
</feature>
<dbReference type="InterPro" id="IPR052895">
    <property type="entry name" value="HetReg/Transcr_Mod"/>
</dbReference>
<reference evidence="3 4" key="1">
    <citation type="journal article" date="2020" name="Phytopathology">
        <title>A high-quality genome resource of Botrytis fragariae, a new and rapidly spreading fungal pathogen causing strawberry gray mold in the U.S.A.</title>
        <authorList>
            <person name="Wu Y."/>
            <person name="Saski C.A."/>
            <person name="Schnabel G."/>
            <person name="Xiao S."/>
            <person name="Hu M."/>
        </authorList>
    </citation>
    <scope>NUCLEOTIDE SEQUENCE [LARGE SCALE GENOMIC DNA]</scope>
    <source>
        <strain evidence="3 4">BVB16</strain>
    </source>
</reference>
<dbReference type="Pfam" id="PF06985">
    <property type="entry name" value="HET"/>
    <property type="match status" value="1"/>
</dbReference>
<feature type="signal peptide" evidence="1">
    <location>
        <begin position="1"/>
        <end position="19"/>
    </location>
</feature>
<protein>
    <submittedName>
        <fullName evidence="3">Putative ankyrin repeat and sam domain containing protein 6 protein</fullName>
    </submittedName>
</protein>
<dbReference type="OrthoDB" id="3600004at2759"/>
<dbReference type="PANTHER" id="PTHR24148:SF73">
    <property type="entry name" value="HET DOMAIN PROTEIN (AFU_ORTHOLOGUE AFUA_8G01020)"/>
    <property type="match status" value="1"/>
</dbReference>
<dbReference type="InterPro" id="IPR010730">
    <property type="entry name" value="HET"/>
</dbReference>
<accession>A0A8H6EGM0</accession>
<evidence type="ECO:0000259" key="2">
    <source>
        <dbReference type="Pfam" id="PF06985"/>
    </source>
</evidence>
<dbReference type="GeneID" id="59261746"/>
<dbReference type="Proteomes" id="UP000531561">
    <property type="component" value="Unassembled WGS sequence"/>
</dbReference>
<dbReference type="AlphaFoldDB" id="A0A8H6EGM0"/>
<dbReference type="EMBL" id="JABFCT010000012">
    <property type="protein sequence ID" value="KAF5871170.1"/>
    <property type="molecule type" value="Genomic_DNA"/>
</dbReference>
<evidence type="ECO:0000313" key="3">
    <source>
        <dbReference type="EMBL" id="KAF5871170.1"/>
    </source>
</evidence>
<organism evidence="3 4">
    <name type="scientific">Botrytis fragariae</name>
    <dbReference type="NCBI Taxonomy" id="1964551"/>
    <lineage>
        <taxon>Eukaryota</taxon>
        <taxon>Fungi</taxon>
        <taxon>Dikarya</taxon>
        <taxon>Ascomycota</taxon>
        <taxon>Pezizomycotina</taxon>
        <taxon>Leotiomycetes</taxon>
        <taxon>Helotiales</taxon>
        <taxon>Sclerotiniaceae</taxon>
        <taxon>Botrytis</taxon>
    </lineage>
</organism>